<organism evidence="1 2">
    <name type="scientific">Pterulicium gracile</name>
    <dbReference type="NCBI Taxonomy" id="1884261"/>
    <lineage>
        <taxon>Eukaryota</taxon>
        <taxon>Fungi</taxon>
        <taxon>Dikarya</taxon>
        <taxon>Basidiomycota</taxon>
        <taxon>Agaricomycotina</taxon>
        <taxon>Agaricomycetes</taxon>
        <taxon>Agaricomycetidae</taxon>
        <taxon>Agaricales</taxon>
        <taxon>Pleurotineae</taxon>
        <taxon>Pterulaceae</taxon>
        <taxon>Pterulicium</taxon>
    </lineage>
</organism>
<accession>A0A5C3R4N7</accession>
<evidence type="ECO:0000313" key="2">
    <source>
        <dbReference type="Proteomes" id="UP000305067"/>
    </source>
</evidence>
<reference evidence="1 2" key="1">
    <citation type="journal article" date="2019" name="Nat. Ecol. Evol.">
        <title>Megaphylogeny resolves global patterns of mushroom evolution.</title>
        <authorList>
            <person name="Varga T."/>
            <person name="Krizsan K."/>
            <person name="Foldi C."/>
            <person name="Dima B."/>
            <person name="Sanchez-Garcia M."/>
            <person name="Sanchez-Ramirez S."/>
            <person name="Szollosi G.J."/>
            <person name="Szarkandi J.G."/>
            <person name="Papp V."/>
            <person name="Albert L."/>
            <person name="Andreopoulos W."/>
            <person name="Angelini C."/>
            <person name="Antonin V."/>
            <person name="Barry K.W."/>
            <person name="Bougher N.L."/>
            <person name="Buchanan P."/>
            <person name="Buyck B."/>
            <person name="Bense V."/>
            <person name="Catcheside P."/>
            <person name="Chovatia M."/>
            <person name="Cooper J."/>
            <person name="Damon W."/>
            <person name="Desjardin D."/>
            <person name="Finy P."/>
            <person name="Geml J."/>
            <person name="Haridas S."/>
            <person name="Hughes K."/>
            <person name="Justo A."/>
            <person name="Karasinski D."/>
            <person name="Kautmanova I."/>
            <person name="Kiss B."/>
            <person name="Kocsube S."/>
            <person name="Kotiranta H."/>
            <person name="LaButti K.M."/>
            <person name="Lechner B.E."/>
            <person name="Liimatainen K."/>
            <person name="Lipzen A."/>
            <person name="Lukacs Z."/>
            <person name="Mihaltcheva S."/>
            <person name="Morgado L.N."/>
            <person name="Niskanen T."/>
            <person name="Noordeloos M.E."/>
            <person name="Ohm R.A."/>
            <person name="Ortiz-Santana B."/>
            <person name="Ovrebo C."/>
            <person name="Racz N."/>
            <person name="Riley R."/>
            <person name="Savchenko A."/>
            <person name="Shiryaev A."/>
            <person name="Soop K."/>
            <person name="Spirin V."/>
            <person name="Szebenyi C."/>
            <person name="Tomsovsky M."/>
            <person name="Tulloss R.E."/>
            <person name="Uehling J."/>
            <person name="Grigoriev I.V."/>
            <person name="Vagvolgyi C."/>
            <person name="Papp T."/>
            <person name="Martin F.M."/>
            <person name="Miettinen O."/>
            <person name="Hibbett D.S."/>
            <person name="Nagy L.G."/>
        </authorList>
    </citation>
    <scope>NUCLEOTIDE SEQUENCE [LARGE SCALE GENOMIC DNA]</scope>
    <source>
        <strain evidence="1 2">CBS 309.79</strain>
    </source>
</reference>
<dbReference type="Proteomes" id="UP000305067">
    <property type="component" value="Unassembled WGS sequence"/>
</dbReference>
<keyword evidence="2" id="KW-1185">Reference proteome</keyword>
<dbReference type="OrthoDB" id="428480at2759"/>
<sequence length="158" mass="17503">MESFPLSVTSLRPIDTSLRPGSYYHPTHYQRPGLRAFLLHEPLSFLSPRLPIFTGADSVLQHGNGTKTHLMLITSVNQPYALNYTLPTGVWNDVKLMGRGNATFMSVNGGREMQFLTRMWVNVRKFLERGIAIEAPVGRMGGGGFVGRVRDVTLLGTA</sequence>
<dbReference type="STRING" id="1884261.A0A5C3R4N7"/>
<proteinExistence type="predicted"/>
<protein>
    <submittedName>
        <fullName evidence="1">Uncharacterized protein</fullName>
    </submittedName>
</protein>
<name>A0A5C3R4N7_9AGAR</name>
<gene>
    <name evidence="1" type="ORF">BDV98DRAFT_588252</name>
</gene>
<evidence type="ECO:0000313" key="1">
    <source>
        <dbReference type="EMBL" id="TFL07799.1"/>
    </source>
</evidence>
<dbReference type="EMBL" id="ML178814">
    <property type="protein sequence ID" value="TFL07799.1"/>
    <property type="molecule type" value="Genomic_DNA"/>
</dbReference>
<dbReference type="AlphaFoldDB" id="A0A5C3R4N7"/>